<dbReference type="InterPro" id="IPR016621">
    <property type="entry name" value="UCP014543"/>
</dbReference>
<dbReference type="AlphaFoldDB" id="A0A660SD81"/>
<dbReference type="Pfam" id="PF12646">
    <property type="entry name" value="DUF3783"/>
    <property type="match status" value="1"/>
</dbReference>
<proteinExistence type="predicted"/>
<accession>A0A660SD81</accession>
<name>A0A660SD81_UNCT6</name>
<reference evidence="1 2" key="1">
    <citation type="submission" date="2018-06" db="EMBL/GenBank/DDBJ databases">
        <title>Extensive metabolic versatility and redundancy in microbially diverse, dynamic hydrothermal sediments.</title>
        <authorList>
            <person name="Dombrowski N."/>
            <person name="Teske A."/>
            <person name="Baker B.J."/>
        </authorList>
    </citation>
    <scope>NUCLEOTIDE SEQUENCE [LARGE SCALE GENOMIC DNA]</scope>
    <source>
        <strain evidence="1">B10_G13</strain>
    </source>
</reference>
<evidence type="ECO:0000313" key="2">
    <source>
        <dbReference type="Proteomes" id="UP000271125"/>
    </source>
</evidence>
<protein>
    <recommendedName>
        <fullName evidence="3">DUF3783 domain-containing protein</fullName>
    </recommendedName>
</protein>
<evidence type="ECO:0000313" key="1">
    <source>
        <dbReference type="EMBL" id="RKX68623.1"/>
    </source>
</evidence>
<sequence length="80" mass="9384">MIEEEIKKAKVIIINGFSNEELKEFLSFYKKNPNLPVPIFATVTENSIEKKVKDLLKELIEENAVFNKMLKESRKNKDKK</sequence>
<organism evidence="1 2">
    <name type="scientific">candidate division TA06 bacterium</name>
    <dbReference type="NCBI Taxonomy" id="2250710"/>
    <lineage>
        <taxon>Bacteria</taxon>
        <taxon>Bacteria division TA06</taxon>
    </lineage>
</organism>
<comment type="caution">
    <text evidence="1">The sequence shown here is derived from an EMBL/GenBank/DDBJ whole genome shotgun (WGS) entry which is preliminary data.</text>
</comment>
<dbReference type="EMBL" id="QNBD01000255">
    <property type="protein sequence ID" value="RKX68623.1"/>
    <property type="molecule type" value="Genomic_DNA"/>
</dbReference>
<evidence type="ECO:0008006" key="3">
    <source>
        <dbReference type="Google" id="ProtNLM"/>
    </source>
</evidence>
<dbReference type="Proteomes" id="UP000271125">
    <property type="component" value="Unassembled WGS sequence"/>
</dbReference>
<gene>
    <name evidence="1" type="ORF">DRP43_05355</name>
</gene>